<dbReference type="EC" id="2.7.7.80" evidence="3"/>
<evidence type="ECO:0000313" key="4">
    <source>
        <dbReference type="Proteomes" id="UP000194012"/>
    </source>
</evidence>
<dbReference type="AlphaFoldDB" id="A0A1X7A9G7"/>
<reference evidence="4" key="1">
    <citation type="submission" date="2017-03" db="EMBL/GenBank/DDBJ databases">
        <authorList>
            <person name="Rodrigo-Torres L."/>
            <person name="Arahal R.D."/>
            <person name="Lucena T."/>
        </authorList>
    </citation>
    <scope>NUCLEOTIDE SEQUENCE [LARGE SCALE GENOMIC DNA]</scope>
    <source>
        <strain evidence="4">CECT 8370</strain>
    </source>
</reference>
<dbReference type="EMBL" id="FWFJ01000058">
    <property type="protein sequence ID" value="SLN73855.1"/>
    <property type="molecule type" value="Genomic_DNA"/>
</dbReference>
<proteinExistence type="inferred from homology"/>
<dbReference type="GO" id="GO:0004792">
    <property type="term" value="F:thiosulfate-cyanide sulfurtransferase activity"/>
    <property type="evidence" value="ECO:0007669"/>
    <property type="project" value="TreeGrafter"/>
</dbReference>
<dbReference type="GO" id="GO:0005829">
    <property type="term" value="C:cytosol"/>
    <property type="evidence" value="ECO:0007669"/>
    <property type="project" value="TreeGrafter"/>
</dbReference>
<dbReference type="InterPro" id="IPR035985">
    <property type="entry name" value="Ubiquitin-activating_enz"/>
</dbReference>
<gene>
    <name evidence="3" type="primary">moeB</name>
    <name evidence="3" type="ORF">ROG8370_03631</name>
</gene>
<keyword evidence="3" id="KW-0808">Transferase</keyword>
<evidence type="ECO:0000256" key="1">
    <source>
        <dbReference type="ARBA" id="ARBA00009919"/>
    </source>
</evidence>
<evidence type="ECO:0000313" key="3">
    <source>
        <dbReference type="EMBL" id="SLN73855.1"/>
    </source>
</evidence>
<dbReference type="RefSeq" id="WP_085828541.1">
    <property type="nucleotide sequence ID" value="NZ_FWFJ01000058.1"/>
</dbReference>
<dbReference type="SUPFAM" id="SSF69572">
    <property type="entry name" value="Activating enzymes of the ubiquitin-like proteins"/>
    <property type="match status" value="1"/>
</dbReference>
<keyword evidence="4" id="KW-1185">Reference proteome</keyword>
<keyword evidence="3" id="KW-0548">Nucleotidyltransferase</keyword>
<dbReference type="GO" id="GO:0008641">
    <property type="term" value="F:ubiquitin-like modifier activating enzyme activity"/>
    <property type="evidence" value="ECO:0007669"/>
    <property type="project" value="InterPro"/>
</dbReference>
<dbReference type="GO" id="GO:0008146">
    <property type="term" value="F:sulfotransferase activity"/>
    <property type="evidence" value="ECO:0007669"/>
    <property type="project" value="TreeGrafter"/>
</dbReference>
<dbReference type="PANTHER" id="PTHR10953:SF240">
    <property type="entry name" value="SULFUR CARRIER PROTEIN THIS ADENYLYLTRANSFERASE"/>
    <property type="match status" value="1"/>
</dbReference>
<dbReference type="OrthoDB" id="9804286at2"/>
<dbReference type="InterPro" id="IPR045886">
    <property type="entry name" value="ThiF/MoeB/HesA"/>
</dbReference>
<evidence type="ECO:0000259" key="2">
    <source>
        <dbReference type="Pfam" id="PF00899"/>
    </source>
</evidence>
<protein>
    <submittedName>
        <fullName evidence="3">Molybdopterin-synthase adenylyltransferase</fullName>
        <ecNumber evidence="3">2.7.7.80</ecNumber>
    </submittedName>
</protein>
<dbReference type="Gene3D" id="3.40.50.720">
    <property type="entry name" value="NAD(P)-binding Rossmann-like Domain"/>
    <property type="match status" value="1"/>
</dbReference>
<dbReference type="Proteomes" id="UP000194012">
    <property type="component" value="Unassembled WGS sequence"/>
</dbReference>
<comment type="similarity">
    <text evidence="1">Belongs to the HesA/MoeB/ThiF family.</text>
</comment>
<accession>A0A1X7A9G7</accession>
<organism evidence="3 4">
    <name type="scientific">Roseovarius gaetbuli</name>
    <dbReference type="NCBI Taxonomy" id="1356575"/>
    <lineage>
        <taxon>Bacteria</taxon>
        <taxon>Pseudomonadati</taxon>
        <taxon>Pseudomonadota</taxon>
        <taxon>Alphaproteobacteria</taxon>
        <taxon>Rhodobacterales</taxon>
        <taxon>Roseobacteraceae</taxon>
        <taxon>Roseovarius</taxon>
    </lineage>
</organism>
<dbReference type="GO" id="GO:0061605">
    <property type="term" value="F:molybdopterin-synthase adenylyltransferase activity"/>
    <property type="evidence" value="ECO:0007669"/>
    <property type="project" value="UniProtKB-EC"/>
</dbReference>
<name>A0A1X7A9G7_9RHOB</name>
<sequence length="329" mass="33529">MTRYARQIAVPEFGISAQARLGAARVLVVGAGGLAAPVLQYLVGAGVGHITLVDHDTVALSNLHRQTLFREADIGQPKAEVAARHMAALNRDCTVTAISAPLDPASAPALCAAADLVLDCADSFAASYVLSDICKANATPLISASIVGTSGYCGGFCGTAPSLRAVFPDLPDRLGSCDADGVLGPAVGVMGALQAQMTLAVLAGIGPDPLGQLVTFEALGSRFGGFRFDGAPEPEGGFGFIAASEICANDALTDLRAAGEPGPALAGATRRTVADFDSPPLPDTGQRAVLACRSGLRAWQAATRLRQHWPGEIALIALGDSPTDTQGDD</sequence>
<dbReference type="Pfam" id="PF00899">
    <property type="entry name" value="ThiF"/>
    <property type="match status" value="1"/>
</dbReference>
<dbReference type="CDD" id="cd00757">
    <property type="entry name" value="ThiF_MoeB_HesA_family"/>
    <property type="match status" value="1"/>
</dbReference>
<feature type="domain" description="THIF-type NAD/FAD binding fold" evidence="2">
    <location>
        <begin position="4"/>
        <end position="227"/>
    </location>
</feature>
<dbReference type="PANTHER" id="PTHR10953">
    <property type="entry name" value="UBIQUITIN-ACTIVATING ENZYME E1"/>
    <property type="match status" value="1"/>
</dbReference>
<dbReference type="InterPro" id="IPR000594">
    <property type="entry name" value="ThiF_NAD_FAD-bd"/>
</dbReference>
<dbReference type="FunFam" id="3.40.50.720:FF:000080">
    <property type="entry name" value="Thiazole biosynthesis adenylyltransferase ThiF"/>
    <property type="match status" value="1"/>
</dbReference>